<evidence type="ECO:0008006" key="5">
    <source>
        <dbReference type="Google" id="ProtNLM"/>
    </source>
</evidence>
<dbReference type="EMBL" id="AP019868">
    <property type="protein sequence ID" value="BBN05143.1"/>
    <property type="molecule type" value="Genomic_DNA"/>
</dbReference>
<protein>
    <recommendedName>
        <fullName evidence="5">ABM domain-containing protein</fullName>
    </recommendedName>
</protein>
<evidence type="ECO:0000313" key="3">
    <source>
        <dbReference type="Proteomes" id="UP000077202"/>
    </source>
</evidence>
<evidence type="ECO:0000313" key="1">
    <source>
        <dbReference type="EMBL" id="BBN05143.1"/>
    </source>
</evidence>
<dbReference type="EMBL" id="LVLJ01000228">
    <property type="protein sequence ID" value="OAE35197.1"/>
    <property type="molecule type" value="Genomic_DNA"/>
</dbReference>
<reference evidence="1" key="2">
    <citation type="journal article" date="2019" name="Curr. Biol.">
        <title>Chromatin organization in early land plants reveals an ancestral association between H3K27me3, transposons, and constitutive heterochromatin.</title>
        <authorList>
            <person name="Montgomery S.A."/>
            <person name="Tanizawa Y."/>
            <person name="Galik B."/>
            <person name="Wang N."/>
            <person name="Ito T."/>
            <person name="Mochizuki T."/>
            <person name="Akimcheva S."/>
            <person name="Bowman J."/>
            <person name="Cognat V."/>
            <person name="Drouard L."/>
            <person name="Ekker H."/>
            <person name="Houng S."/>
            <person name="Kohchi T."/>
            <person name="Lin S."/>
            <person name="Liu L.D."/>
            <person name="Nakamura Y."/>
            <person name="Valeeva L.R."/>
            <person name="Shakirov E.V."/>
            <person name="Shippen D.E."/>
            <person name="Wei W."/>
            <person name="Yagura M."/>
            <person name="Yamaoka S."/>
            <person name="Yamato K.T."/>
            <person name="Liu C."/>
            <person name="Berger F."/>
        </authorList>
    </citation>
    <scope>NUCLEOTIDE SEQUENCE [LARGE SCALE GENOMIC DNA]</scope>
    <source>
        <strain evidence="1">Tak-1</strain>
    </source>
</reference>
<dbReference type="Proteomes" id="UP000077202">
    <property type="component" value="Unassembled WGS sequence"/>
</dbReference>
<name>A0A176WQ15_MARPO</name>
<gene>
    <name evidence="2" type="ORF">AXG93_1550s1030</name>
    <name evidence="1" type="ORF">Mp_3g10670</name>
</gene>
<proteinExistence type="predicted"/>
<dbReference type="PANTHER" id="PTHR36986:SF1">
    <property type="entry name" value="UPF0643 PROTEIN PB2B2.08"/>
    <property type="match status" value="1"/>
</dbReference>
<evidence type="ECO:0000313" key="2">
    <source>
        <dbReference type="EMBL" id="OAE35197.1"/>
    </source>
</evidence>
<dbReference type="Gene3D" id="3.30.70.100">
    <property type="match status" value="1"/>
</dbReference>
<dbReference type="SUPFAM" id="SSF54909">
    <property type="entry name" value="Dimeric alpha+beta barrel"/>
    <property type="match status" value="1"/>
</dbReference>
<evidence type="ECO:0000313" key="4">
    <source>
        <dbReference type="Proteomes" id="UP001162541"/>
    </source>
</evidence>
<sequence>MPDGGNEVSSFFDDLVPNSEVEKSPLTIPISDVIDWKSLLDHLRLTTNDPAHRYYVVTFRSIRSKGADDQKLYAADAQAQAEAKQSGGLLMYWYGALNERRECFAMCVWDSMEQARKANGLPAHLVARQLAREMYDTYRLERCWLRADANFNPLLESLPSSSSYHS</sequence>
<dbReference type="AlphaFoldDB" id="A0A176WQ15"/>
<dbReference type="InterPro" id="IPR011008">
    <property type="entry name" value="Dimeric_a/b-barrel"/>
</dbReference>
<keyword evidence="3" id="KW-1185">Reference proteome</keyword>
<organism evidence="2 3">
    <name type="scientific">Marchantia polymorpha subsp. ruderalis</name>
    <dbReference type="NCBI Taxonomy" id="1480154"/>
    <lineage>
        <taxon>Eukaryota</taxon>
        <taxon>Viridiplantae</taxon>
        <taxon>Streptophyta</taxon>
        <taxon>Embryophyta</taxon>
        <taxon>Marchantiophyta</taxon>
        <taxon>Marchantiopsida</taxon>
        <taxon>Marchantiidae</taxon>
        <taxon>Marchantiales</taxon>
        <taxon>Marchantiaceae</taxon>
        <taxon>Marchantia</taxon>
    </lineage>
</organism>
<reference evidence="4" key="3">
    <citation type="journal article" date="2020" name="Curr. Biol.">
        <title>Chromatin organization in early land plants reveals an ancestral association between H3K27me3, transposons, and constitutive heterochromatin.</title>
        <authorList>
            <person name="Montgomery S.A."/>
            <person name="Tanizawa Y."/>
            <person name="Galik B."/>
            <person name="Wang N."/>
            <person name="Ito T."/>
            <person name="Mochizuki T."/>
            <person name="Akimcheva S."/>
            <person name="Bowman J.L."/>
            <person name="Cognat V."/>
            <person name="Marechal-Drouard L."/>
            <person name="Ekker H."/>
            <person name="Hong S.F."/>
            <person name="Kohchi T."/>
            <person name="Lin S.S."/>
            <person name="Liu L.D."/>
            <person name="Nakamura Y."/>
            <person name="Valeeva L.R."/>
            <person name="Shakirov E.V."/>
            <person name="Shippen D.E."/>
            <person name="Wei W.L."/>
            <person name="Yagura M."/>
            <person name="Yamaoka S."/>
            <person name="Yamato K.T."/>
            <person name="Liu C."/>
            <person name="Berger F."/>
        </authorList>
    </citation>
    <scope>NUCLEOTIDE SEQUENCE [LARGE SCALE GENOMIC DNA]</scope>
    <source>
        <strain evidence="4">Tak-1</strain>
    </source>
</reference>
<dbReference type="Proteomes" id="UP001162541">
    <property type="component" value="Chromosome 3"/>
</dbReference>
<reference evidence="2 3" key="1">
    <citation type="submission" date="2016-03" db="EMBL/GenBank/DDBJ databases">
        <title>Mechanisms controlling the formation of the plant cell surface in tip-growing cells are functionally conserved among land plants.</title>
        <authorList>
            <person name="Honkanen S."/>
            <person name="Jones V.A."/>
            <person name="Morieri G."/>
            <person name="Champion C."/>
            <person name="Hetherington A.J."/>
            <person name="Kelly S."/>
            <person name="Saint-Marcoux D."/>
            <person name="Proust H."/>
            <person name="Prescott H."/>
            <person name="Dolan L."/>
        </authorList>
    </citation>
    <scope>NUCLEOTIDE SEQUENCE [LARGE SCALE GENOMIC DNA]</scope>
    <source>
        <strain evidence="3">cv. Tak-1 and cv. Tak-2</strain>
        <tissue evidence="2">Whole gametophyte</tissue>
    </source>
</reference>
<accession>A0A176WQ15</accession>
<dbReference type="PANTHER" id="PTHR36986">
    <property type="entry name" value="UPF0643 PROTEIN PB2B2.08"/>
    <property type="match status" value="1"/>
</dbReference>